<evidence type="ECO:0000313" key="6">
    <source>
        <dbReference type="EMBL" id="GMM50728.1"/>
    </source>
</evidence>
<feature type="active site" evidence="4">
    <location>
        <position position="220"/>
    </location>
</feature>
<evidence type="ECO:0000313" key="7">
    <source>
        <dbReference type="Proteomes" id="UP001362899"/>
    </source>
</evidence>
<evidence type="ECO:0000256" key="1">
    <source>
        <dbReference type="ARBA" id="ARBA00009986"/>
    </source>
</evidence>
<comment type="caution">
    <text evidence="6">The sequence shown here is derived from an EMBL/GenBank/DDBJ whole genome shotgun (WGS) entry which is preliminary data.</text>
</comment>
<dbReference type="InterPro" id="IPR016162">
    <property type="entry name" value="Ald_DH_N"/>
</dbReference>
<dbReference type="InterPro" id="IPR012394">
    <property type="entry name" value="Aldehyde_DH_NAD(P)"/>
</dbReference>
<dbReference type="FunFam" id="3.40.605.10:FF:000004">
    <property type="entry name" value="Aldehyde dehydrogenase"/>
    <property type="match status" value="1"/>
</dbReference>
<comment type="similarity">
    <text evidence="1 3">Belongs to the aldehyde dehydrogenase family.</text>
</comment>
<evidence type="ECO:0000256" key="3">
    <source>
        <dbReference type="PIRNR" id="PIRNR036492"/>
    </source>
</evidence>
<keyword evidence="7" id="KW-1185">Reference proteome</keyword>
<dbReference type="PROSITE" id="PS00070">
    <property type="entry name" value="ALDEHYDE_DEHYDR_CYS"/>
    <property type="match status" value="1"/>
</dbReference>
<accession>A0AAV5RJ23</accession>
<dbReference type="InterPro" id="IPR016160">
    <property type="entry name" value="Ald_DH_CS_CYS"/>
</dbReference>
<evidence type="ECO:0000256" key="4">
    <source>
        <dbReference type="PIRSR" id="PIRSR036492-1"/>
    </source>
</evidence>
<gene>
    <name evidence="6" type="ORF">DASB73_016860</name>
</gene>
<sequence length="521" mass="58302">MELEYTDKDTIQRKYETVVNGYFSGISKDLGFRREQLRNLYYAIQDNEEALADALHKDLNRSPDETEILELNQVLTEASLAISKLSKWAEPEKQHLFFKDMRYAASSVKLEKNPYGAVLIMGPWNYPYKCSLIPIISAIAAGNTVLFKPSELAVHSSALLSQLLENVLEETIFQSVLGGITETTQLLTYKWDKIMLTGSTKVGKIVSRAASKHLTPVTLELGGKCPVIVTKNVNLSVVAKRVAWGKLVNAGQTCICPDYAIVEHEVVDEFMFRLEEAIKNLYPALEAGNESKDYANIVSERNFDRIQGLVKNTKGTVWQLGEPDREKLFYPPTLVRGVTVHDSLMTEELFAPILPIMEVENVLDTAPALISQFHDGPLAAYLLTDDKHEQNYLSTRIRAGAIAINDVLVQGGSASIPFGGFGSSGTGHYHGKFGFDEFSYTRPVLKQTKFAELLLKARYPPYIPFHRSLIRFFSRPVGKTFPREGPVSGDFDGLTFTQLFYVYIIGIAIGTYQAIKYTFYG</sequence>
<dbReference type="PANTHER" id="PTHR43570">
    <property type="entry name" value="ALDEHYDE DEHYDROGENASE"/>
    <property type="match status" value="1"/>
</dbReference>
<organism evidence="6 7">
    <name type="scientific">Starmerella bacillaris</name>
    <name type="common">Yeast</name>
    <name type="synonym">Candida zemplinina</name>
    <dbReference type="NCBI Taxonomy" id="1247836"/>
    <lineage>
        <taxon>Eukaryota</taxon>
        <taxon>Fungi</taxon>
        <taxon>Dikarya</taxon>
        <taxon>Ascomycota</taxon>
        <taxon>Saccharomycotina</taxon>
        <taxon>Dipodascomycetes</taxon>
        <taxon>Dipodascales</taxon>
        <taxon>Trichomonascaceae</taxon>
        <taxon>Starmerella</taxon>
    </lineage>
</organism>
<dbReference type="GO" id="GO:0005737">
    <property type="term" value="C:cytoplasm"/>
    <property type="evidence" value="ECO:0007669"/>
    <property type="project" value="TreeGrafter"/>
</dbReference>
<dbReference type="InterPro" id="IPR015590">
    <property type="entry name" value="Aldehyde_DH_dom"/>
</dbReference>
<dbReference type="PANTHER" id="PTHR43570:SF16">
    <property type="entry name" value="ALDEHYDE DEHYDROGENASE TYPE III, ISOFORM Q"/>
    <property type="match status" value="1"/>
</dbReference>
<dbReference type="PIRSF" id="PIRSF036492">
    <property type="entry name" value="ALDH"/>
    <property type="match status" value="1"/>
</dbReference>
<dbReference type="Pfam" id="PF00171">
    <property type="entry name" value="Aldedh"/>
    <property type="match status" value="1"/>
</dbReference>
<evidence type="ECO:0000256" key="2">
    <source>
        <dbReference type="ARBA" id="ARBA00023002"/>
    </source>
</evidence>
<keyword evidence="2 3" id="KW-0560">Oxidoreductase</keyword>
<dbReference type="InterPro" id="IPR016163">
    <property type="entry name" value="Ald_DH_C"/>
</dbReference>
<dbReference type="AlphaFoldDB" id="A0AAV5RJ23"/>
<dbReference type="Gene3D" id="3.40.309.10">
    <property type="entry name" value="Aldehyde Dehydrogenase, Chain A, domain 2"/>
    <property type="match status" value="1"/>
</dbReference>
<feature type="domain" description="Aldehyde dehydrogenase" evidence="5">
    <location>
        <begin position="33"/>
        <end position="442"/>
    </location>
</feature>
<proteinExistence type="inferred from homology"/>
<name>A0AAV5RJ23_STABA</name>
<feature type="active site" evidence="4">
    <location>
        <position position="254"/>
    </location>
</feature>
<dbReference type="EMBL" id="BTGC01000003">
    <property type="protein sequence ID" value="GMM50728.1"/>
    <property type="molecule type" value="Genomic_DNA"/>
</dbReference>
<dbReference type="GO" id="GO:0004029">
    <property type="term" value="F:aldehyde dehydrogenase (NAD+) activity"/>
    <property type="evidence" value="ECO:0007669"/>
    <property type="project" value="TreeGrafter"/>
</dbReference>
<dbReference type="GO" id="GO:0006081">
    <property type="term" value="P:aldehyde metabolic process"/>
    <property type="evidence" value="ECO:0007669"/>
    <property type="project" value="InterPro"/>
</dbReference>
<dbReference type="InterPro" id="IPR016161">
    <property type="entry name" value="Ald_DH/histidinol_DH"/>
</dbReference>
<protein>
    <recommendedName>
        <fullName evidence="3">Aldehyde dehydrogenase</fullName>
    </recommendedName>
</protein>
<reference evidence="6 7" key="1">
    <citation type="journal article" date="2023" name="Elife">
        <title>Identification of key yeast species and microbe-microbe interactions impacting larval growth of Drosophila in the wild.</title>
        <authorList>
            <person name="Mure A."/>
            <person name="Sugiura Y."/>
            <person name="Maeda R."/>
            <person name="Honda K."/>
            <person name="Sakurai N."/>
            <person name="Takahashi Y."/>
            <person name="Watada M."/>
            <person name="Katoh T."/>
            <person name="Gotoh A."/>
            <person name="Gotoh Y."/>
            <person name="Taniguchi I."/>
            <person name="Nakamura K."/>
            <person name="Hayashi T."/>
            <person name="Katayama T."/>
            <person name="Uemura T."/>
            <person name="Hattori Y."/>
        </authorList>
    </citation>
    <scope>NUCLEOTIDE SEQUENCE [LARGE SCALE GENOMIC DNA]</scope>
    <source>
        <strain evidence="6 7">SB-73</strain>
    </source>
</reference>
<evidence type="ECO:0000259" key="5">
    <source>
        <dbReference type="Pfam" id="PF00171"/>
    </source>
</evidence>
<dbReference type="SUPFAM" id="SSF53720">
    <property type="entry name" value="ALDH-like"/>
    <property type="match status" value="1"/>
</dbReference>
<dbReference type="Gene3D" id="3.40.605.10">
    <property type="entry name" value="Aldehyde Dehydrogenase, Chain A, domain 1"/>
    <property type="match status" value="1"/>
</dbReference>
<dbReference type="Proteomes" id="UP001362899">
    <property type="component" value="Unassembled WGS sequence"/>
</dbReference>